<evidence type="ECO:0000256" key="2">
    <source>
        <dbReference type="ARBA" id="ARBA00022448"/>
    </source>
</evidence>
<keyword evidence="4" id="KW-0997">Cell inner membrane</keyword>
<dbReference type="PANTHER" id="PTHR35011">
    <property type="entry name" value="2,3-DIKETO-L-GULONATE TRAP TRANSPORTER SMALL PERMEASE PROTEIN YIAM"/>
    <property type="match status" value="1"/>
</dbReference>
<name>A0A098B6J4_DESHA</name>
<dbReference type="InterPro" id="IPR007387">
    <property type="entry name" value="TRAP_DctQ"/>
</dbReference>
<organism evidence="11">
    <name type="scientific">Desulfitobacterium hafniense</name>
    <name type="common">Desulfitobacterium frappieri</name>
    <dbReference type="NCBI Taxonomy" id="49338"/>
    <lineage>
        <taxon>Bacteria</taxon>
        <taxon>Bacillati</taxon>
        <taxon>Bacillota</taxon>
        <taxon>Clostridia</taxon>
        <taxon>Eubacteriales</taxon>
        <taxon>Desulfitobacteriaceae</taxon>
        <taxon>Desulfitobacterium</taxon>
    </lineage>
</organism>
<dbReference type="InterPro" id="IPR055348">
    <property type="entry name" value="DctQ"/>
</dbReference>
<dbReference type="GO" id="GO:0015740">
    <property type="term" value="P:C4-dicarboxylate transport"/>
    <property type="evidence" value="ECO:0007669"/>
    <property type="project" value="TreeGrafter"/>
</dbReference>
<dbReference type="AlphaFoldDB" id="A0A098B6J4"/>
<keyword evidence="5 9" id="KW-0812">Transmembrane</keyword>
<accession>A0A098B6J4</accession>
<comment type="similarity">
    <text evidence="8">Belongs to the TRAP transporter small permease family.</text>
</comment>
<keyword evidence="7 9" id="KW-0472">Membrane</keyword>
<evidence type="ECO:0000256" key="6">
    <source>
        <dbReference type="ARBA" id="ARBA00022989"/>
    </source>
</evidence>
<dbReference type="GO" id="GO:0005886">
    <property type="term" value="C:plasma membrane"/>
    <property type="evidence" value="ECO:0007669"/>
    <property type="project" value="UniProtKB-SubCell"/>
</dbReference>
<feature type="transmembrane region" description="Helical" evidence="9">
    <location>
        <begin position="85"/>
        <end position="105"/>
    </location>
</feature>
<evidence type="ECO:0000313" key="11">
    <source>
        <dbReference type="EMBL" id="CDX04503.1"/>
    </source>
</evidence>
<evidence type="ECO:0000259" key="10">
    <source>
        <dbReference type="Pfam" id="PF04290"/>
    </source>
</evidence>
<dbReference type="GO" id="GO:0022857">
    <property type="term" value="F:transmembrane transporter activity"/>
    <property type="evidence" value="ECO:0007669"/>
    <property type="project" value="TreeGrafter"/>
</dbReference>
<evidence type="ECO:0000256" key="4">
    <source>
        <dbReference type="ARBA" id="ARBA00022519"/>
    </source>
</evidence>
<keyword evidence="6 9" id="KW-1133">Transmembrane helix</keyword>
<gene>
    <name evidence="11" type="ORF">DPCES_4617</name>
</gene>
<keyword evidence="2" id="KW-0813">Transport</keyword>
<dbReference type="RefSeq" id="WP_208926383.1">
    <property type="nucleotide sequence ID" value="NZ_LK996017.1"/>
</dbReference>
<evidence type="ECO:0000256" key="5">
    <source>
        <dbReference type="ARBA" id="ARBA00022692"/>
    </source>
</evidence>
<evidence type="ECO:0000256" key="8">
    <source>
        <dbReference type="ARBA" id="ARBA00038436"/>
    </source>
</evidence>
<feature type="transmembrane region" description="Helical" evidence="9">
    <location>
        <begin position="125"/>
        <end position="147"/>
    </location>
</feature>
<evidence type="ECO:0000256" key="7">
    <source>
        <dbReference type="ARBA" id="ARBA00023136"/>
    </source>
</evidence>
<evidence type="ECO:0000256" key="1">
    <source>
        <dbReference type="ARBA" id="ARBA00004429"/>
    </source>
</evidence>
<dbReference type="Pfam" id="PF04290">
    <property type="entry name" value="DctQ"/>
    <property type="match status" value="1"/>
</dbReference>
<keyword evidence="3" id="KW-1003">Cell membrane</keyword>
<dbReference type="PANTHER" id="PTHR35011:SF2">
    <property type="entry name" value="2,3-DIKETO-L-GULONATE TRAP TRANSPORTER SMALL PERMEASE PROTEIN YIAM"/>
    <property type="match status" value="1"/>
</dbReference>
<protein>
    <submittedName>
        <fullName evidence="11">TRAP transporter, DctQ-like membrane protein</fullName>
    </submittedName>
</protein>
<evidence type="ECO:0000256" key="3">
    <source>
        <dbReference type="ARBA" id="ARBA00022475"/>
    </source>
</evidence>
<feature type="transmembrane region" description="Helical" evidence="9">
    <location>
        <begin position="12"/>
        <end position="35"/>
    </location>
</feature>
<evidence type="ECO:0000256" key="9">
    <source>
        <dbReference type="SAM" id="Phobius"/>
    </source>
</evidence>
<dbReference type="PATRIC" id="fig|49338.4.peg.4965"/>
<comment type="subcellular location">
    <subcellularLocation>
        <location evidence="1">Cell inner membrane</location>
        <topology evidence="1">Multi-pass membrane protein</topology>
    </subcellularLocation>
</comment>
<dbReference type="EMBL" id="LK996017">
    <property type="protein sequence ID" value="CDX04503.1"/>
    <property type="molecule type" value="Genomic_DNA"/>
</dbReference>
<feature type="domain" description="Tripartite ATP-independent periplasmic transporters DctQ component" evidence="10">
    <location>
        <begin position="24"/>
        <end position="154"/>
    </location>
</feature>
<feature type="transmembrane region" description="Helical" evidence="9">
    <location>
        <begin position="47"/>
        <end position="64"/>
    </location>
</feature>
<reference evidence="11" key="1">
    <citation type="submission" date="2014-07" db="EMBL/GenBank/DDBJ databases">
        <authorList>
            <person name="Hornung V.Bastian."/>
        </authorList>
    </citation>
    <scope>NUCLEOTIDE SEQUENCE</scope>
    <source>
        <strain evidence="11">PCE-S</strain>
    </source>
</reference>
<sequence>MKRFWRAFNFLEDILAGGLLFIGVTVIFYGVIMRYFFNDPQPWVDEISQWLIIWGTLIGASVALRNNHHISVEMLYDRLPLRGRFMVTIFAHMVGLLFGIFVLRYGFELVAFVHKTGQKSTDTGIFLYIVYFILPLMGALLSMRFVVKLYETLKNGGKDWMTEQERSVKSDDHSFTV</sequence>
<proteinExistence type="inferred from homology"/>